<sequence length="48" mass="5342">MFCAVAKSTATTGCLPAESWSWSCPSWAMTFWEIPNTTAMVQQKEARV</sequence>
<dbReference type="PATRIC" id="fig|1265738.3.peg.128"/>
<dbReference type="AlphaFoldDB" id="M5S9T9"/>
<gene>
    <name evidence="1" type="ORF">RMSM_00123</name>
</gene>
<dbReference type="EMBL" id="ANOG01000016">
    <property type="protein sequence ID" value="EMI22944.1"/>
    <property type="molecule type" value="Genomic_DNA"/>
</dbReference>
<accession>M5S9T9</accession>
<name>M5S9T9_9BACT</name>
<evidence type="ECO:0000313" key="2">
    <source>
        <dbReference type="Proteomes" id="UP000011991"/>
    </source>
</evidence>
<reference evidence="1 2" key="1">
    <citation type="journal article" date="2013" name="Mar. Genomics">
        <title>Expression of sulfatases in Rhodopirellula baltica and the diversity of sulfatases in the genus Rhodopirellula.</title>
        <authorList>
            <person name="Wegner C.E."/>
            <person name="Richter-Heitmann T."/>
            <person name="Klindworth A."/>
            <person name="Klockow C."/>
            <person name="Richter M."/>
            <person name="Achstetter T."/>
            <person name="Glockner F.O."/>
            <person name="Harder J."/>
        </authorList>
    </citation>
    <scope>NUCLEOTIDE SEQUENCE [LARGE SCALE GENOMIC DNA]</scope>
    <source>
        <strain evidence="1 2">SM1</strain>
    </source>
</reference>
<comment type="caution">
    <text evidence="1">The sequence shown here is derived from an EMBL/GenBank/DDBJ whole genome shotgun (WGS) entry which is preliminary data.</text>
</comment>
<proteinExistence type="predicted"/>
<evidence type="ECO:0000313" key="1">
    <source>
        <dbReference type="EMBL" id="EMI22944.1"/>
    </source>
</evidence>
<organism evidence="1 2">
    <name type="scientific">Rhodopirellula maiorica SM1</name>
    <dbReference type="NCBI Taxonomy" id="1265738"/>
    <lineage>
        <taxon>Bacteria</taxon>
        <taxon>Pseudomonadati</taxon>
        <taxon>Planctomycetota</taxon>
        <taxon>Planctomycetia</taxon>
        <taxon>Pirellulales</taxon>
        <taxon>Pirellulaceae</taxon>
        <taxon>Novipirellula</taxon>
    </lineage>
</organism>
<protein>
    <submittedName>
        <fullName evidence="1">Uncharacterized protein</fullName>
    </submittedName>
</protein>
<dbReference type="Proteomes" id="UP000011991">
    <property type="component" value="Unassembled WGS sequence"/>
</dbReference>
<keyword evidence="2" id="KW-1185">Reference proteome</keyword>